<dbReference type="PANTHER" id="PTHR42813">
    <property type="entry name" value="ZINC-TYPE ALCOHOL DEHYDROGENASE-LIKE"/>
    <property type="match status" value="1"/>
</dbReference>
<evidence type="ECO:0000259" key="7">
    <source>
        <dbReference type="Pfam" id="PF08240"/>
    </source>
</evidence>
<dbReference type="PROSITE" id="PS00059">
    <property type="entry name" value="ADH_ZINC"/>
    <property type="match status" value="1"/>
</dbReference>
<dbReference type="EMBL" id="CP089984">
    <property type="protein sequence ID" value="WXB14061.1"/>
    <property type="molecule type" value="Genomic_DNA"/>
</dbReference>
<sequence length="344" mass="35631">MTQTMQELTLVAPGQVAFRERAAPRISGPAQALVRPLAVARCDIDLLLAQGKIPAADPFALGHECAGEVIAVGEGVTRVRPGDRVLVPFQISCGACSRCTRGQTGNCTAVPKLASYGMALFSGTEFGGALSDLLLVPYADAMLVALPDEVDPVVAAALGDNAVDGFRTVHAALEQSPGASVLVAGGGAPSVALYAVAAARALGASSVVYVDPSPERGAIAEKLGARVVRAKCEPALRIGRFPITVDGTSREEGLRFCLASTDNDGICTSVGIYLGDVPLPLLDMYSRGVHFVTGRVHARGVLPTALALAARGAFDLASIATTVVPWERAPEAWLEPATKLVVRR</sequence>
<dbReference type="Pfam" id="PF00107">
    <property type="entry name" value="ADH_zinc_N"/>
    <property type="match status" value="1"/>
</dbReference>
<dbReference type="Gene3D" id="3.90.180.10">
    <property type="entry name" value="Medium-chain alcohol dehydrogenases, catalytic domain"/>
    <property type="match status" value="1"/>
</dbReference>
<keyword evidence="3 5" id="KW-0862">Zinc</keyword>
<evidence type="ECO:0000256" key="5">
    <source>
        <dbReference type="RuleBase" id="RU361277"/>
    </source>
</evidence>
<feature type="domain" description="Alcohol dehydrogenase-like C-terminal" evidence="6">
    <location>
        <begin position="191"/>
        <end position="309"/>
    </location>
</feature>
<keyword evidence="4" id="KW-0560">Oxidoreductase</keyword>
<protein>
    <submittedName>
        <fullName evidence="8">Alcohol dehydrogenase catalytic domain-containing protein</fullName>
    </submittedName>
</protein>
<organism evidence="8 9">
    <name type="scientific">Pendulispora albinea</name>
    <dbReference type="NCBI Taxonomy" id="2741071"/>
    <lineage>
        <taxon>Bacteria</taxon>
        <taxon>Pseudomonadati</taxon>
        <taxon>Myxococcota</taxon>
        <taxon>Myxococcia</taxon>
        <taxon>Myxococcales</taxon>
        <taxon>Sorangiineae</taxon>
        <taxon>Pendulisporaceae</taxon>
        <taxon>Pendulispora</taxon>
    </lineage>
</organism>
<evidence type="ECO:0000313" key="9">
    <source>
        <dbReference type="Proteomes" id="UP001370348"/>
    </source>
</evidence>
<name>A0ABZ2LT05_9BACT</name>
<comment type="similarity">
    <text evidence="5">Belongs to the zinc-containing alcohol dehydrogenase family.</text>
</comment>
<dbReference type="PANTHER" id="PTHR42813:SF7">
    <property type="entry name" value="ALCOHOL DEHYDROGENASE (ZN-DEPENDENT)-RELATED"/>
    <property type="match status" value="1"/>
</dbReference>
<gene>
    <name evidence="8" type="ORF">LZC94_40310</name>
</gene>
<dbReference type="Proteomes" id="UP001370348">
    <property type="component" value="Chromosome"/>
</dbReference>
<dbReference type="RefSeq" id="WP_394823679.1">
    <property type="nucleotide sequence ID" value="NZ_CP089984.1"/>
</dbReference>
<dbReference type="SUPFAM" id="SSF51735">
    <property type="entry name" value="NAD(P)-binding Rossmann-fold domains"/>
    <property type="match status" value="1"/>
</dbReference>
<dbReference type="Gene3D" id="3.40.50.720">
    <property type="entry name" value="NAD(P)-binding Rossmann-like Domain"/>
    <property type="match status" value="1"/>
</dbReference>
<evidence type="ECO:0000256" key="3">
    <source>
        <dbReference type="ARBA" id="ARBA00022833"/>
    </source>
</evidence>
<evidence type="ECO:0000259" key="6">
    <source>
        <dbReference type="Pfam" id="PF00107"/>
    </source>
</evidence>
<dbReference type="SUPFAM" id="SSF50129">
    <property type="entry name" value="GroES-like"/>
    <property type="match status" value="1"/>
</dbReference>
<evidence type="ECO:0000256" key="2">
    <source>
        <dbReference type="ARBA" id="ARBA00022723"/>
    </source>
</evidence>
<evidence type="ECO:0000313" key="8">
    <source>
        <dbReference type="EMBL" id="WXB14061.1"/>
    </source>
</evidence>
<evidence type="ECO:0000256" key="4">
    <source>
        <dbReference type="ARBA" id="ARBA00023002"/>
    </source>
</evidence>
<comment type="cofactor">
    <cofactor evidence="1 5">
        <name>Zn(2+)</name>
        <dbReference type="ChEBI" id="CHEBI:29105"/>
    </cofactor>
</comment>
<proteinExistence type="inferred from homology"/>
<dbReference type="InterPro" id="IPR036291">
    <property type="entry name" value="NAD(P)-bd_dom_sf"/>
</dbReference>
<dbReference type="InterPro" id="IPR013154">
    <property type="entry name" value="ADH-like_N"/>
</dbReference>
<dbReference type="InterPro" id="IPR011032">
    <property type="entry name" value="GroES-like_sf"/>
</dbReference>
<dbReference type="Pfam" id="PF08240">
    <property type="entry name" value="ADH_N"/>
    <property type="match status" value="1"/>
</dbReference>
<reference evidence="8 9" key="1">
    <citation type="submission" date="2021-12" db="EMBL/GenBank/DDBJ databases">
        <title>Discovery of the Pendulisporaceae a myxobacterial family with distinct sporulation behavior and unique specialized metabolism.</title>
        <authorList>
            <person name="Garcia R."/>
            <person name="Popoff A."/>
            <person name="Bader C.D."/>
            <person name="Loehr J."/>
            <person name="Walesch S."/>
            <person name="Walt C."/>
            <person name="Boldt J."/>
            <person name="Bunk B."/>
            <person name="Haeckl F.J.F.P.J."/>
            <person name="Gunesch A.P."/>
            <person name="Birkelbach J."/>
            <person name="Nuebel U."/>
            <person name="Pietschmann T."/>
            <person name="Bach T."/>
            <person name="Mueller R."/>
        </authorList>
    </citation>
    <scope>NUCLEOTIDE SEQUENCE [LARGE SCALE GENOMIC DNA]</scope>
    <source>
        <strain evidence="8 9">MSr11954</strain>
    </source>
</reference>
<accession>A0ABZ2LT05</accession>
<keyword evidence="2 5" id="KW-0479">Metal-binding</keyword>
<dbReference type="InterPro" id="IPR013149">
    <property type="entry name" value="ADH-like_C"/>
</dbReference>
<keyword evidence="9" id="KW-1185">Reference proteome</keyword>
<feature type="domain" description="Alcohol dehydrogenase-like N-terminal" evidence="7">
    <location>
        <begin position="28"/>
        <end position="147"/>
    </location>
</feature>
<evidence type="ECO:0000256" key="1">
    <source>
        <dbReference type="ARBA" id="ARBA00001947"/>
    </source>
</evidence>
<dbReference type="InterPro" id="IPR002328">
    <property type="entry name" value="ADH_Zn_CS"/>
</dbReference>